<reference evidence="1 2" key="1">
    <citation type="submission" date="2022-01" db="EMBL/GenBank/DDBJ databases">
        <title>A chromosomal length assembly of Cordylochernes scorpioides.</title>
        <authorList>
            <person name="Zeh D."/>
            <person name="Zeh J."/>
        </authorList>
    </citation>
    <scope>NUCLEOTIDE SEQUENCE [LARGE SCALE GENOMIC DNA]</scope>
    <source>
        <strain evidence="1">IN4F17</strain>
        <tissue evidence="1">Whole Body</tissue>
    </source>
</reference>
<dbReference type="EMBL" id="CP092867">
    <property type="protein sequence ID" value="UYV67774.1"/>
    <property type="molecule type" value="Genomic_DNA"/>
</dbReference>
<sequence length="131" mass="14748">MEILHNLFDCAALSEERRKLNDKTGQLCPSFPALINEIAKNRYIAVVCQAIGEAIFLRVPIALGFSMLTDCAKPEDRIFEDCVNIPRVKPLVWSSMENAGFNYSVAIEYFKHPLISLGMMDTTCRFCGALR</sequence>
<dbReference type="Proteomes" id="UP001235939">
    <property type="component" value="Chromosome 05"/>
</dbReference>
<evidence type="ECO:0000313" key="2">
    <source>
        <dbReference type="Proteomes" id="UP001235939"/>
    </source>
</evidence>
<keyword evidence="2" id="KW-1185">Reference proteome</keyword>
<gene>
    <name evidence="1" type="ORF">LAZ67_5001957</name>
</gene>
<accession>A0ABY6KGA3</accession>
<evidence type="ECO:0000313" key="1">
    <source>
        <dbReference type="EMBL" id="UYV67774.1"/>
    </source>
</evidence>
<proteinExistence type="predicted"/>
<organism evidence="1 2">
    <name type="scientific">Cordylochernes scorpioides</name>
    <dbReference type="NCBI Taxonomy" id="51811"/>
    <lineage>
        <taxon>Eukaryota</taxon>
        <taxon>Metazoa</taxon>
        <taxon>Ecdysozoa</taxon>
        <taxon>Arthropoda</taxon>
        <taxon>Chelicerata</taxon>
        <taxon>Arachnida</taxon>
        <taxon>Pseudoscorpiones</taxon>
        <taxon>Cheliferoidea</taxon>
        <taxon>Chernetidae</taxon>
        <taxon>Cordylochernes</taxon>
    </lineage>
</organism>
<protein>
    <submittedName>
        <fullName evidence="1">Uncharacterized protein</fullName>
    </submittedName>
</protein>
<name>A0ABY6KGA3_9ARAC</name>